<proteinExistence type="predicted"/>
<gene>
    <name evidence="3" type="ORF">CSHISOI_09749</name>
</gene>
<dbReference type="InterPro" id="IPR046676">
    <property type="entry name" value="DUF6546"/>
</dbReference>
<comment type="caution">
    <text evidence="3">The sequence shown here is derived from an EMBL/GenBank/DDBJ whole genome shotgun (WGS) entry which is preliminary data.</text>
</comment>
<evidence type="ECO:0000256" key="1">
    <source>
        <dbReference type="SAM" id="MobiDB-lite"/>
    </source>
</evidence>
<evidence type="ECO:0000313" key="3">
    <source>
        <dbReference type="EMBL" id="TQN65674.1"/>
    </source>
</evidence>
<keyword evidence="4" id="KW-1185">Reference proteome</keyword>
<reference evidence="3 4" key="1">
    <citation type="journal article" date="2019" name="Sci. Rep.">
        <title>Colletotrichum shisoi sp. nov., an anthracnose pathogen of Perilla frutescens in Japan: molecular phylogenetic, morphological and genomic evidence.</title>
        <authorList>
            <person name="Gan P."/>
            <person name="Tsushima A."/>
            <person name="Hiroyama R."/>
            <person name="Narusaka M."/>
            <person name="Takano Y."/>
            <person name="Narusaka Y."/>
            <person name="Kawaradani M."/>
            <person name="Damm U."/>
            <person name="Shirasu K."/>
        </authorList>
    </citation>
    <scope>NUCLEOTIDE SEQUENCE [LARGE SCALE GENOMIC DNA]</scope>
    <source>
        <strain evidence="3 4">PG-2018a</strain>
    </source>
</reference>
<organism evidence="3 4">
    <name type="scientific">Colletotrichum shisoi</name>
    <dbReference type="NCBI Taxonomy" id="2078593"/>
    <lineage>
        <taxon>Eukaryota</taxon>
        <taxon>Fungi</taxon>
        <taxon>Dikarya</taxon>
        <taxon>Ascomycota</taxon>
        <taxon>Pezizomycotina</taxon>
        <taxon>Sordariomycetes</taxon>
        <taxon>Hypocreomycetidae</taxon>
        <taxon>Glomerellales</taxon>
        <taxon>Glomerellaceae</taxon>
        <taxon>Colletotrichum</taxon>
        <taxon>Colletotrichum destructivum species complex</taxon>
    </lineage>
</organism>
<accession>A0A5Q4BG83</accession>
<name>A0A5Q4BG83_9PEZI</name>
<dbReference type="OrthoDB" id="4802432at2759"/>
<evidence type="ECO:0000313" key="4">
    <source>
        <dbReference type="Proteomes" id="UP000326340"/>
    </source>
</evidence>
<protein>
    <recommendedName>
        <fullName evidence="2">DUF6546 domain-containing protein</fullName>
    </recommendedName>
</protein>
<feature type="region of interest" description="Disordered" evidence="1">
    <location>
        <begin position="1"/>
        <end position="22"/>
    </location>
</feature>
<feature type="domain" description="DUF6546" evidence="2">
    <location>
        <begin position="300"/>
        <end position="468"/>
    </location>
</feature>
<dbReference type="Pfam" id="PF20183">
    <property type="entry name" value="DUF6546"/>
    <property type="match status" value="1"/>
</dbReference>
<evidence type="ECO:0000259" key="2">
    <source>
        <dbReference type="Pfam" id="PF20183"/>
    </source>
</evidence>
<sequence length="488" mass="55188">MPESETPPENPPPRNRQQSFSSLPPELRLPILDLLVASADSARHEKAALASVCNEWRVVVEKSTFRSLLLHEGNGHQDVRAFHRIVHGRRRRLVRNLTMHITLGLYGCEGCHREESGEEADANNWRFTRAVRGLWSCLSRWPAVGGDAAAMTLEIKCGALSDRQHFFRDAGDGGRHLLYGQSLQGRRFSLWGARKRLLGNLLDFVHQDGGARPLLPKVRVVRRLRVNKSLYRSLSAAALRLLFESLVDLTVVCYQPRRGVDVQGQRARDEANTALFRTLGPSARGVHLWEMQSPELHGDRYRPKPTNEELVAAVVEVSYRLRDVTIYHAIDGADFFRLASARPGGARPMPAWPNLRFLVLSCRHLAFSGAQSEAYDLLLTAARAAMRMPRLGCMELWWGEVNGGYIFRYRVDRDAATVTVVATSEAAPHPDVLKAWRRVAYENTRHQLQRRAVVLKADAMVSSTAICRFLWLFLWLRESLQGDDAREP</sequence>
<dbReference type="EMBL" id="PUHP01001504">
    <property type="protein sequence ID" value="TQN65674.1"/>
    <property type="molecule type" value="Genomic_DNA"/>
</dbReference>
<dbReference type="AlphaFoldDB" id="A0A5Q4BG83"/>
<dbReference type="Proteomes" id="UP000326340">
    <property type="component" value="Unassembled WGS sequence"/>
</dbReference>